<dbReference type="STRING" id="927665.HMPREF1535_02572"/>
<proteinExistence type="predicted"/>
<dbReference type="RefSeq" id="WP_009859601.1">
    <property type="nucleotide sequence ID" value="NZ_KQ033912.1"/>
</dbReference>
<evidence type="ECO:0000256" key="1">
    <source>
        <dbReference type="ARBA" id="ARBA00022679"/>
    </source>
</evidence>
<evidence type="ECO:0000313" key="5">
    <source>
        <dbReference type="Proteomes" id="UP000033047"/>
    </source>
</evidence>
<evidence type="ECO:0000313" key="4">
    <source>
        <dbReference type="EMBL" id="KKB54819.1"/>
    </source>
</evidence>
<reference evidence="4 5" key="1">
    <citation type="submission" date="2013-04" db="EMBL/GenBank/DDBJ databases">
        <title>The Genome Sequence of Parabacteroides goldsteinii DSM 19448.</title>
        <authorList>
            <consortium name="The Broad Institute Genomics Platform"/>
            <person name="Earl A."/>
            <person name="Ward D."/>
            <person name="Feldgarden M."/>
            <person name="Gevers D."/>
            <person name="Martens E."/>
            <person name="Sakamoto M."/>
            <person name="Benno Y."/>
            <person name="Song Y."/>
            <person name="Liu C."/>
            <person name="Lee J."/>
            <person name="Bolanos M."/>
            <person name="Vaisanen M.L."/>
            <person name="Finegold S.M."/>
            <person name="Walker B."/>
            <person name="Young S."/>
            <person name="Zeng Q."/>
            <person name="Gargeya S."/>
            <person name="Fitzgerald M."/>
            <person name="Haas B."/>
            <person name="Abouelleil A."/>
            <person name="Allen A.W."/>
            <person name="Alvarado L."/>
            <person name="Arachchi H.M."/>
            <person name="Berlin A.M."/>
            <person name="Chapman S.B."/>
            <person name="Gainer-Dewar J."/>
            <person name="Goldberg J."/>
            <person name="Griggs A."/>
            <person name="Gujja S."/>
            <person name="Hansen M."/>
            <person name="Howarth C."/>
            <person name="Imamovic A."/>
            <person name="Ireland A."/>
            <person name="Larimer J."/>
            <person name="McCowan C."/>
            <person name="Murphy C."/>
            <person name="Pearson M."/>
            <person name="Poon T.W."/>
            <person name="Priest M."/>
            <person name="Roberts A."/>
            <person name="Saif S."/>
            <person name="Shea T."/>
            <person name="Sisk P."/>
            <person name="Sykes S."/>
            <person name="Wortman J."/>
            <person name="Nusbaum C."/>
            <person name="Birren B."/>
        </authorList>
    </citation>
    <scope>NUCLEOTIDE SEQUENCE [LARGE SCALE GENOMIC DNA]</scope>
    <source>
        <strain evidence="4 5">DSM 19448</strain>
    </source>
</reference>
<dbReference type="InterPro" id="IPR027791">
    <property type="entry name" value="Galactosyl_T_C"/>
</dbReference>
<name>A0A0F5JAL9_9BACT</name>
<protein>
    <recommendedName>
        <fullName evidence="6">Glycosyltransferase 2-like domain-containing protein</fullName>
    </recommendedName>
</protein>
<dbReference type="Gene3D" id="3.90.550.10">
    <property type="entry name" value="Spore Coat Polysaccharide Biosynthesis Protein SpsA, Chain A"/>
    <property type="match status" value="2"/>
</dbReference>
<dbReference type="GO" id="GO:0016758">
    <property type="term" value="F:hexosyltransferase activity"/>
    <property type="evidence" value="ECO:0007669"/>
    <property type="project" value="UniProtKB-ARBA"/>
</dbReference>
<dbReference type="InterPro" id="IPR029044">
    <property type="entry name" value="Nucleotide-diphossugar_trans"/>
</dbReference>
<dbReference type="SUPFAM" id="SSF53448">
    <property type="entry name" value="Nucleotide-diphospho-sugar transferases"/>
    <property type="match status" value="2"/>
</dbReference>
<evidence type="ECO:0000259" key="2">
    <source>
        <dbReference type="Pfam" id="PF00535"/>
    </source>
</evidence>
<dbReference type="PATRIC" id="fig|927665.4.peg.2647"/>
<feature type="domain" description="Glycosyltransferase 2-like" evidence="2">
    <location>
        <begin position="5"/>
        <end position="156"/>
    </location>
</feature>
<accession>A0A0F5JAL9</accession>
<organism evidence="4 5">
    <name type="scientific">Parabacteroides goldsteinii DSM 19448 = WAL 12034</name>
    <dbReference type="NCBI Taxonomy" id="927665"/>
    <lineage>
        <taxon>Bacteria</taxon>
        <taxon>Pseudomonadati</taxon>
        <taxon>Bacteroidota</taxon>
        <taxon>Bacteroidia</taxon>
        <taxon>Bacteroidales</taxon>
        <taxon>Tannerellaceae</taxon>
        <taxon>Parabacteroides</taxon>
    </lineage>
</organism>
<dbReference type="HOGENOM" id="CLU_404313_0_0_10"/>
<dbReference type="Pfam" id="PF00535">
    <property type="entry name" value="Glycos_transf_2"/>
    <property type="match status" value="1"/>
</dbReference>
<dbReference type="CDD" id="cd00761">
    <property type="entry name" value="Glyco_tranf_GTA_type"/>
    <property type="match status" value="1"/>
</dbReference>
<comment type="caution">
    <text evidence="4">The sequence shown here is derived from an EMBL/GenBank/DDBJ whole genome shotgun (WGS) entry which is preliminary data.</text>
</comment>
<evidence type="ECO:0008006" key="6">
    <source>
        <dbReference type="Google" id="ProtNLM"/>
    </source>
</evidence>
<gene>
    <name evidence="4" type="ORF">HMPREF1535_02572</name>
</gene>
<sequence>MIDISVIMPVFNEEKYLHEAIDSILHQTFDRFEFIIIDDASTDNSLAIIQSYADERIVLICNEYNVGNYPSRNKGLEIAVGKYICVMDADDVAYPQRLELQYQYLEACPDLWILGTRLDFSIPGMKWTLPSSHEQLMIGLLQDNVSLHSSLMIRTDVMRKYGGYDEKYVYSSDYDLMSRFSLAGKVENLPEVLMMYRWHASQISQLHRDEQKTYAYDIRRKYQIEFINRYRNANQQTPDEWTVGIPEIGRIIALYTYASYTGDVIYEKQADELLEQLLGNDIEIVPSLGQESSFCSLGCGFIYILRNGFAEGEENEILMELDTRLSALSINWNKEQKESLYGWIHYLTLRIDVPEEGTATLINKQNLIQFLDRLGDIEIVDDYLLKDIRKIDALGIFPKRTKRLLGEKEIVHIYNVDKPLDDIVTFVIPVRIDSSERRENLDVVLDQLSKRKRSKIIVLEADNDSKYRVPGNCLNVTYRFVKDDNPIFYRTKYLNELLYETDTSIVGIWDTDVIVPDDQIDSSIADIRNGKSVMSFPYDGRFNFCSMEDSCVFRDNRLIEFLKEKEHLNCFIHSVGGAFLVHKDYYLEAGGENEHFCGWGMEDMERVKRMEIVGLPVSRAVGALYHLFHYRYENSRFNSFKQEEENRKEFLKICGMYKEPLMQYVRTWRMFETSVGKPVS</sequence>
<dbReference type="PANTHER" id="PTHR22916:SF3">
    <property type="entry name" value="UDP-GLCNAC:BETAGAL BETA-1,3-N-ACETYLGLUCOSAMINYLTRANSFERASE-LIKE PROTEIN 1"/>
    <property type="match status" value="1"/>
</dbReference>
<evidence type="ECO:0000259" key="3">
    <source>
        <dbReference type="Pfam" id="PF02709"/>
    </source>
</evidence>
<dbReference type="Pfam" id="PF02709">
    <property type="entry name" value="Glyco_transf_7C"/>
    <property type="match status" value="1"/>
</dbReference>
<dbReference type="PANTHER" id="PTHR22916">
    <property type="entry name" value="GLYCOSYLTRANSFERASE"/>
    <property type="match status" value="1"/>
</dbReference>
<dbReference type="AlphaFoldDB" id="A0A0F5JAL9"/>
<keyword evidence="1" id="KW-0808">Transferase</keyword>
<dbReference type="InterPro" id="IPR001173">
    <property type="entry name" value="Glyco_trans_2-like"/>
</dbReference>
<dbReference type="Proteomes" id="UP000033047">
    <property type="component" value="Unassembled WGS sequence"/>
</dbReference>
<feature type="domain" description="Galactosyltransferase C-terminal" evidence="3">
    <location>
        <begin position="575"/>
        <end position="629"/>
    </location>
</feature>
<dbReference type="EMBL" id="AQHV01000012">
    <property type="protein sequence ID" value="KKB54819.1"/>
    <property type="molecule type" value="Genomic_DNA"/>
</dbReference>